<evidence type="ECO:0000313" key="2">
    <source>
        <dbReference type="EMBL" id="RCR67191.1"/>
    </source>
</evidence>
<feature type="transmembrane region" description="Helical" evidence="1">
    <location>
        <begin position="20"/>
        <end position="45"/>
    </location>
</feature>
<protein>
    <submittedName>
        <fullName evidence="2">Uncharacterized protein</fullName>
    </submittedName>
</protein>
<organism evidence="2 3">
    <name type="scientific">Larkinella punicea</name>
    <dbReference type="NCBI Taxonomy" id="2315727"/>
    <lineage>
        <taxon>Bacteria</taxon>
        <taxon>Pseudomonadati</taxon>
        <taxon>Bacteroidota</taxon>
        <taxon>Cytophagia</taxon>
        <taxon>Cytophagales</taxon>
        <taxon>Spirosomataceae</taxon>
        <taxon>Larkinella</taxon>
    </lineage>
</organism>
<dbReference type="EMBL" id="QOWE01000021">
    <property type="protein sequence ID" value="RCR67191.1"/>
    <property type="molecule type" value="Genomic_DNA"/>
</dbReference>
<keyword evidence="1" id="KW-0472">Membrane</keyword>
<accession>A0A368JM20</accession>
<evidence type="ECO:0000256" key="1">
    <source>
        <dbReference type="SAM" id="Phobius"/>
    </source>
</evidence>
<keyword evidence="1" id="KW-0812">Transmembrane</keyword>
<dbReference type="AlphaFoldDB" id="A0A368JM20"/>
<dbReference type="Proteomes" id="UP000253383">
    <property type="component" value="Unassembled WGS sequence"/>
</dbReference>
<keyword evidence="3" id="KW-1185">Reference proteome</keyword>
<keyword evidence="1" id="KW-1133">Transmembrane helix</keyword>
<reference evidence="2 3" key="1">
    <citation type="submission" date="2018-07" db="EMBL/GenBank/DDBJ databases">
        <title>Genome analysis of Larkinella rosea.</title>
        <authorList>
            <person name="Zhou Z."/>
            <person name="Wang G."/>
        </authorList>
    </citation>
    <scope>NUCLEOTIDE SEQUENCE [LARGE SCALE GENOMIC DNA]</scope>
    <source>
        <strain evidence="3">zzj9</strain>
    </source>
</reference>
<name>A0A368JM20_9BACT</name>
<sequence length="116" mass="13215">MARQIAGPTYAREYGIGKPLQAMILFILLTALAVGIFCFMVGQYWEQKKEERLKNKIHLENTGMDASYRRIKKELDQLLQLYKQGALSEEAYFLQTDALIDELARLLDAGSTSSRP</sequence>
<comment type="caution">
    <text evidence="2">The sequence shown here is derived from an EMBL/GenBank/DDBJ whole genome shotgun (WGS) entry which is preliminary data.</text>
</comment>
<proteinExistence type="predicted"/>
<gene>
    <name evidence="2" type="ORF">DUE52_23040</name>
</gene>
<evidence type="ECO:0000313" key="3">
    <source>
        <dbReference type="Proteomes" id="UP000253383"/>
    </source>
</evidence>